<dbReference type="PANTHER" id="PTHR37841:SF1">
    <property type="entry name" value="DUF3298 DOMAIN-CONTAINING PROTEIN"/>
    <property type="match status" value="1"/>
</dbReference>
<organism evidence="1 2">
    <name type="scientific">Wandonia haliotis</name>
    <dbReference type="NCBI Taxonomy" id="574963"/>
    <lineage>
        <taxon>Bacteria</taxon>
        <taxon>Pseudomonadati</taxon>
        <taxon>Bacteroidota</taxon>
        <taxon>Flavobacteriia</taxon>
        <taxon>Flavobacteriales</taxon>
        <taxon>Crocinitomicaceae</taxon>
        <taxon>Wandonia</taxon>
    </lineage>
</organism>
<sequence>MIIVFSGSVSGQNLNKGFEALAMYDYFQAKKIFEKKEKKSPSIAAFGLSVIYLRDDNPFHNLDSAYVKIVKSERKYKEEKEKAREKYAEKWKYTYDSILVLRQAVSSEMFKNVESENTELAYVRFIAAHPWAKELKQAKYSRDLLAFEKAEQSNTSHDYAHFLEKYPKSEFANLAKELFFRSQYAEQVESGTEEAFADFVTHYSYNPYVSEAEKELYKVATSDHTVLEYKRFIRKYPDNPHIEEAWQLLYRAYTRDFSLAKVEQFKKEFPDYPFMEELEREIYALNRLLLPYRKNGKWGYIDREGTVIIRPGFDGASLFNEGMAVVQLNGALGYIDALGDKIVEPIFADASAFKDGIAIVADEDDYYGIIDRTGLMILETDFEEIGEPSEGLFYVLTDEGYVFYDQSGKRAFQGVFDQVEAFEEGTAVVIQNEKYLVIDKQGRVVLEREEKITRFGSGFLFGDEDSTFIVALSGDTLFSGEAVRFGPQTGTYIPYVEQDKVGFVNENGEIKIEPQFASYPNVLLFGQFKNGYAKMLDERSGKYGLIDTTGQWKVAPRYQDISYYSDIFAAKRNEYWEFFDSGMNRVWNRRFALAESFSGPTAVVMDENRYGLFGRKGEFVLPPEYDEIIEVTSDLLRIHDDNGFRIYDKSGKLKLPHAYSRVELILPGILRLFREDKMEYYLIENDCIIEPVE</sequence>
<name>A0ABN1MR83_9FLAO</name>
<dbReference type="PANTHER" id="PTHR37841">
    <property type="entry name" value="GLR2918 PROTEIN"/>
    <property type="match status" value="1"/>
</dbReference>
<dbReference type="Gene3D" id="1.25.40.10">
    <property type="entry name" value="Tetratricopeptide repeat domain"/>
    <property type="match status" value="1"/>
</dbReference>
<proteinExistence type="predicted"/>
<gene>
    <name evidence="1" type="ORF">GCM10009118_21670</name>
</gene>
<accession>A0ABN1MR83</accession>
<dbReference type="EMBL" id="BAAAFH010000011">
    <property type="protein sequence ID" value="GAA0875758.1"/>
    <property type="molecule type" value="Genomic_DNA"/>
</dbReference>
<evidence type="ECO:0000313" key="2">
    <source>
        <dbReference type="Proteomes" id="UP001501126"/>
    </source>
</evidence>
<dbReference type="InterPro" id="IPR032774">
    <property type="entry name" value="WG_beta_rep"/>
</dbReference>
<comment type="caution">
    <text evidence="1">The sequence shown here is derived from an EMBL/GenBank/DDBJ whole genome shotgun (WGS) entry which is preliminary data.</text>
</comment>
<dbReference type="InterPro" id="IPR011990">
    <property type="entry name" value="TPR-like_helical_dom_sf"/>
</dbReference>
<evidence type="ECO:0000313" key="1">
    <source>
        <dbReference type="EMBL" id="GAA0875758.1"/>
    </source>
</evidence>
<dbReference type="Proteomes" id="UP001501126">
    <property type="component" value="Unassembled WGS sequence"/>
</dbReference>
<reference evidence="1 2" key="1">
    <citation type="journal article" date="2019" name="Int. J. Syst. Evol. Microbiol.">
        <title>The Global Catalogue of Microorganisms (GCM) 10K type strain sequencing project: providing services to taxonomists for standard genome sequencing and annotation.</title>
        <authorList>
            <consortium name="The Broad Institute Genomics Platform"/>
            <consortium name="The Broad Institute Genome Sequencing Center for Infectious Disease"/>
            <person name="Wu L."/>
            <person name="Ma J."/>
        </authorList>
    </citation>
    <scope>NUCLEOTIDE SEQUENCE [LARGE SCALE GENOMIC DNA]</scope>
    <source>
        <strain evidence="1 2">JCM 16083</strain>
    </source>
</reference>
<keyword evidence="2" id="KW-1185">Reference proteome</keyword>
<protein>
    <submittedName>
        <fullName evidence="1">Uncharacterized protein</fullName>
    </submittedName>
</protein>
<dbReference type="Pfam" id="PF14903">
    <property type="entry name" value="WG_beta_rep"/>
    <property type="match status" value="7"/>
</dbReference>